<evidence type="ECO:0000256" key="1">
    <source>
        <dbReference type="ARBA" id="ARBA00004651"/>
    </source>
</evidence>
<evidence type="ECO:0000313" key="8">
    <source>
        <dbReference type="Proteomes" id="UP000557717"/>
    </source>
</evidence>
<organism evidence="7 8">
    <name type="scientific">Haloferula luteola</name>
    <dbReference type="NCBI Taxonomy" id="595692"/>
    <lineage>
        <taxon>Bacteria</taxon>
        <taxon>Pseudomonadati</taxon>
        <taxon>Verrucomicrobiota</taxon>
        <taxon>Verrucomicrobiia</taxon>
        <taxon>Verrucomicrobiales</taxon>
        <taxon>Verrucomicrobiaceae</taxon>
        <taxon>Haloferula</taxon>
    </lineage>
</organism>
<keyword evidence="2" id="KW-1003">Cell membrane</keyword>
<dbReference type="RefSeq" id="WP_184015141.1">
    <property type="nucleotide sequence ID" value="NZ_JACHFD010000001.1"/>
</dbReference>
<sequence>MSTLLILLRKEFKSFIYNPFGWVVVAAITLANGVGISTAMKGLIDTPSQYSLTFLTFHSPVFWFWFLFVFPLITMRLFAEEERSGTLETLLTAPVKTWHVVGSKYLAALIFFCIALLPTVVQFNLFGWVADFPDAWTPGEMLSTYLVFVLMGTAFTAIGCFASALTSSQIIAGLLTLAFLVLLYFFGYVPVIWGSAFRGVGVFDYISSQNHMNNFALGWLDTQPVVYYLSLAATVLFLTYHVVDYRRWKR</sequence>
<keyword evidence="3 6" id="KW-0812">Transmembrane</keyword>
<dbReference type="GO" id="GO:0005886">
    <property type="term" value="C:plasma membrane"/>
    <property type="evidence" value="ECO:0007669"/>
    <property type="project" value="UniProtKB-SubCell"/>
</dbReference>
<feature type="transmembrane region" description="Helical" evidence="6">
    <location>
        <begin position="225"/>
        <end position="243"/>
    </location>
</feature>
<evidence type="ECO:0000256" key="2">
    <source>
        <dbReference type="ARBA" id="ARBA00022475"/>
    </source>
</evidence>
<comment type="caution">
    <text evidence="7">The sequence shown here is derived from an EMBL/GenBank/DDBJ whole genome shotgun (WGS) entry which is preliminary data.</text>
</comment>
<feature type="transmembrane region" description="Helical" evidence="6">
    <location>
        <begin position="20"/>
        <end position="40"/>
    </location>
</feature>
<dbReference type="AlphaFoldDB" id="A0A840UWD8"/>
<keyword evidence="5 6" id="KW-0472">Membrane</keyword>
<dbReference type="PANTHER" id="PTHR30294:SF29">
    <property type="entry name" value="MULTIDRUG ABC TRANSPORTER PERMEASE YBHS-RELATED"/>
    <property type="match status" value="1"/>
</dbReference>
<evidence type="ECO:0000256" key="4">
    <source>
        <dbReference type="ARBA" id="ARBA00022989"/>
    </source>
</evidence>
<feature type="transmembrane region" description="Helical" evidence="6">
    <location>
        <begin position="142"/>
        <end position="165"/>
    </location>
</feature>
<protein>
    <submittedName>
        <fullName evidence="7">ABC-2 type transport system permease protein</fullName>
    </submittedName>
</protein>
<name>A0A840UWD8_9BACT</name>
<dbReference type="EMBL" id="JACHFD010000001">
    <property type="protein sequence ID" value="MBB5350102.1"/>
    <property type="molecule type" value="Genomic_DNA"/>
</dbReference>
<evidence type="ECO:0000313" key="7">
    <source>
        <dbReference type="EMBL" id="MBB5350102.1"/>
    </source>
</evidence>
<accession>A0A840UWD8</accession>
<gene>
    <name evidence="7" type="ORF">HNR46_000323</name>
</gene>
<evidence type="ECO:0000256" key="6">
    <source>
        <dbReference type="SAM" id="Phobius"/>
    </source>
</evidence>
<feature type="transmembrane region" description="Helical" evidence="6">
    <location>
        <begin position="105"/>
        <end position="130"/>
    </location>
</feature>
<comment type="subcellular location">
    <subcellularLocation>
        <location evidence="1">Cell membrane</location>
        <topology evidence="1">Multi-pass membrane protein</topology>
    </subcellularLocation>
</comment>
<evidence type="ECO:0000256" key="5">
    <source>
        <dbReference type="ARBA" id="ARBA00023136"/>
    </source>
</evidence>
<reference evidence="7 8" key="1">
    <citation type="submission" date="2020-08" db="EMBL/GenBank/DDBJ databases">
        <title>Genomic Encyclopedia of Type Strains, Phase IV (KMG-IV): sequencing the most valuable type-strain genomes for metagenomic binning, comparative biology and taxonomic classification.</title>
        <authorList>
            <person name="Goeker M."/>
        </authorList>
    </citation>
    <scope>NUCLEOTIDE SEQUENCE [LARGE SCALE GENOMIC DNA]</scope>
    <source>
        <strain evidence="7 8">YC6886</strain>
    </source>
</reference>
<evidence type="ECO:0000256" key="3">
    <source>
        <dbReference type="ARBA" id="ARBA00022692"/>
    </source>
</evidence>
<feature type="transmembrane region" description="Helical" evidence="6">
    <location>
        <begin position="60"/>
        <end position="79"/>
    </location>
</feature>
<keyword evidence="4 6" id="KW-1133">Transmembrane helix</keyword>
<dbReference type="Proteomes" id="UP000557717">
    <property type="component" value="Unassembled WGS sequence"/>
</dbReference>
<keyword evidence="8" id="KW-1185">Reference proteome</keyword>
<dbReference type="GO" id="GO:0140359">
    <property type="term" value="F:ABC-type transporter activity"/>
    <property type="evidence" value="ECO:0007669"/>
    <property type="project" value="InterPro"/>
</dbReference>
<dbReference type="PANTHER" id="PTHR30294">
    <property type="entry name" value="MEMBRANE COMPONENT OF ABC TRANSPORTER YHHJ-RELATED"/>
    <property type="match status" value="1"/>
</dbReference>
<feature type="transmembrane region" description="Helical" evidence="6">
    <location>
        <begin position="172"/>
        <end position="193"/>
    </location>
</feature>
<dbReference type="InterPro" id="IPR051449">
    <property type="entry name" value="ABC-2_transporter_component"/>
</dbReference>
<dbReference type="Pfam" id="PF12679">
    <property type="entry name" value="ABC2_membrane_2"/>
    <property type="match status" value="1"/>
</dbReference>
<proteinExistence type="predicted"/>